<name>A0A9Q0BHP8_9HYPO</name>
<dbReference type="GO" id="GO:0010507">
    <property type="term" value="P:negative regulation of autophagy"/>
    <property type="evidence" value="ECO:0007669"/>
    <property type="project" value="TreeGrafter"/>
</dbReference>
<dbReference type="InterPro" id="IPR027417">
    <property type="entry name" value="P-loop_NTPase"/>
</dbReference>
<dbReference type="Gene3D" id="3.30.450.190">
    <property type="match status" value="1"/>
</dbReference>
<dbReference type="InterPro" id="IPR039397">
    <property type="entry name" value="RagA/B"/>
</dbReference>
<dbReference type="GO" id="GO:0000329">
    <property type="term" value="C:fungal-type vacuole membrane"/>
    <property type="evidence" value="ECO:0007669"/>
    <property type="project" value="TreeGrafter"/>
</dbReference>
<dbReference type="EMBL" id="JAGIXG020000003">
    <property type="protein sequence ID" value="KAI6784985.1"/>
    <property type="molecule type" value="Genomic_DNA"/>
</dbReference>
<dbReference type="AlphaFoldDB" id="A0A9Q0BHP8"/>
<dbReference type="Gene3D" id="3.40.50.300">
    <property type="entry name" value="P-loop containing nucleotide triphosphate hydrolases"/>
    <property type="match status" value="1"/>
</dbReference>
<evidence type="ECO:0000256" key="4">
    <source>
        <dbReference type="RuleBase" id="RU367014"/>
    </source>
</evidence>
<dbReference type="FunFam" id="3.40.50.300:FF:002028">
    <property type="entry name" value="Related to GTR1-GTP-binding protein"/>
    <property type="match status" value="1"/>
</dbReference>
<evidence type="ECO:0000313" key="5">
    <source>
        <dbReference type="EMBL" id="KAI6784985.1"/>
    </source>
</evidence>
<keyword evidence="3 4" id="KW-0342">GTP-binding</keyword>
<organism evidence="5 6">
    <name type="scientific">Emericellopsis cladophorae</name>
    <dbReference type="NCBI Taxonomy" id="2686198"/>
    <lineage>
        <taxon>Eukaryota</taxon>
        <taxon>Fungi</taxon>
        <taxon>Dikarya</taxon>
        <taxon>Ascomycota</taxon>
        <taxon>Pezizomycotina</taxon>
        <taxon>Sordariomycetes</taxon>
        <taxon>Hypocreomycetidae</taxon>
        <taxon>Hypocreales</taxon>
        <taxon>Bionectriaceae</taxon>
        <taxon>Emericellopsis</taxon>
    </lineage>
</organism>
<dbReference type="GO" id="GO:0009267">
    <property type="term" value="P:cellular response to starvation"/>
    <property type="evidence" value="ECO:0007669"/>
    <property type="project" value="TreeGrafter"/>
</dbReference>
<comment type="caution">
    <text evidence="5">The sequence shown here is derived from an EMBL/GenBank/DDBJ whole genome shotgun (WGS) entry which is preliminary data.</text>
</comment>
<proteinExistence type="inferred from homology"/>
<accession>A0A9Q0BHP8</accession>
<dbReference type="RefSeq" id="XP_051365841.1">
    <property type="nucleotide sequence ID" value="XM_051502673.1"/>
</dbReference>
<sequence>MASSADNSLTEQTAPDLRHEVRKPKKKKVLLMGKSGSGKSSMRSIIFSNYIARDTRRLGATIDIDLSHVKFLGNLTLNLWDCGGQEAFMENYLSQQRVHVFSNVGVLIYVFDVESRDVERDLATYVAILSALLQFSPQARIYILIHKMDLVVPSSREAVYNDRVNAVRSKTMEYAAHAMGGPAAQELDLIPFATSIWDQSLYKAWASIIHDLVPNLSIIERNLANLGLAIEAEELLLFERTSFLAVSSWTSPEGQRNPTEDRLERMSNIMKHFKQSISRFTGTPRNAEQFIRMEHKAGMRFSLFILKFTTNTYLMVVLPPGEARFNAAMLNCQIAIQHFRFLDGPVAQPHAQAAVSAAA</sequence>
<dbReference type="Proteomes" id="UP001055219">
    <property type="component" value="Unassembled WGS sequence"/>
</dbReference>
<reference evidence="5" key="2">
    <citation type="submission" date="2022-07" db="EMBL/GenBank/DDBJ databases">
        <authorList>
            <person name="Goncalves M.F.M."/>
            <person name="Hilario S."/>
            <person name="Van De Peer Y."/>
            <person name="Esteves A.C."/>
            <person name="Alves A."/>
        </authorList>
    </citation>
    <scope>NUCLEOTIDE SEQUENCE</scope>
    <source>
        <strain evidence="5">MUM 19.33</strain>
    </source>
</reference>
<dbReference type="PANTHER" id="PTHR11259:SF1">
    <property type="entry name" value="RAS-RELATED GTP-BINDING PROTEIN"/>
    <property type="match status" value="1"/>
</dbReference>
<dbReference type="InterPro" id="IPR006762">
    <property type="entry name" value="Gtr1_RagA"/>
</dbReference>
<comment type="function">
    <text evidence="4">GTPase involved in activation of the TORC1 signaling pathway, which promotes growth and represses autophagy in nutrient-rich conditions.</text>
</comment>
<evidence type="ECO:0000256" key="3">
    <source>
        <dbReference type="ARBA" id="ARBA00023134"/>
    </source>
</evidence>
<evidence type="ECO:0000313" key="6">
    <source>
        <dbReference type="Proteomes" id="UP001055219"/>
    </source>
</evidence>
<evidence type="ECO:0000256" key="1">
    <source>
        <dbReference type="ARBA" id="ARBA00007756"/>
    </source>
</evidence>
<dbReference type="Pfam" id="PF04670">
    <property type="entry name" value="Gtr1_RagA"/>
    <property type="match status" value="1"/>
</dbReference>
<dbReference type="GO" id="GO:0005634">
    <property type="term" value="C:nucleus"/>
    <property type="evidence" value="ECO:0007669"/>
    <property type="project" value="TreeGrafter"/>
</dbReference>
<dbReference type="GO" id="GO:1904263">
    <property type="term" value="P:positive regulation of TORC1 signaling"/>
    <property type="evidence" value="ECO:0007669"/>
    <property type="project" value="TreeGrafter"/>
</dbReference>
<dbReference type="OrthoDB" id="10020193at2759"/>
<dbReference type="GO" id="GO:1990131">
    <property type="term" value="C:Gtr1-Gtr2 GTPase complex"/>
    <property type="evidence" value="ECO:0007669"/>
    <property type="project" value="UniProtKB-UniRule"/>
</dbReference>
<comment type="similarity">
    <text evidence="1 4">Belongs to the GTR/RAG GTP-binding protein family.</text>
</comment>
<keyword evidence="2 4" id="KW-0547">Nucleotide-binding</keyword>
<dbReference type="SUPFAM" id="SSF52540">
    <property type="entry name" value="P-loop containing nucleoside triphosphate hydrolases"/>
    <property type="match status" value="1"/>
</dbReference>
<comment type="subunit">
    <text evidence="4">Component of the GSE complex.</text>
</comment>
<protein>
    <recommendedName>
        <fullName evidence="4">GTP-binding protein</fullName>
    </recommendedName>
</protein>
<reference evidence="5" key="1">
    <citation type="journal article" date="2021" name="J Fungi (Basel)">
        <title>Genomic and Metabolomic Analyses of the Marine Fungus Emericellopsis cladophorae: Insights into Saltwater Adaptability Mechanisms and Its Biosynthetic Potential.</title>
        <authorList>
            <person name="Goncalves M.F.M."/>
            <person name="Hilario S."/>
            <person name="Van de Peer Y."/>
            <person name="Esteves A.C."/>
            <person name="Alves A."/>
        </authorList>
    </citation>
    <scope>NUCLEOTIDE SEQUENCE</scope>
    <source>
        <strain evidence="5">MUM 19.33</strain>
    </source>
</reference>
<keyword evidence="6" id="KW-1185">Reference proteome</keyword>
<evidence type="ECO:0000256" key="2">
    <source>
        <dbReference type="ARBA" id="ARBA00022741"/>
    </source>
</evidence>
<gene>
    <name evidence="5" type="ORF">J7T54_008079</name>
</gene>
<dbReference type="GO" id="GO:0003924">
    <property type="term" value="F:GTPase activity"/>
    <property type="evidence" value="ECO:0007669"/>
    <property type="project" value="UniProtKB-UniRule"/>
</dbReference>
<dbReference type="GeneID" id="75834551"/>
<dbReference type="CDD" id="cd11384">
    <property type="entry name" value="RagA_like"/>
    <property type="match status" value="1"/>
</dbReference>
<dbReference type="GO" id="GO:0005525">
    <property type="term" value="F:GTP binding"/>
    <property type="evidence" value="ECO:0007669"/>
    <property type="project" value="UniProtKB-UniRule"/>
</dbReference>
<dbReference type="PANTHER" id="PTHR11259">
    <property type="entry name" value="RAS-RELATED GTP BINDING RAG/GTR YEAST"/>
    <property type="match status" value="1"/>
</dbReference>